<dbReference type="Proteomes" id="UP000800036">
    <property type="component" value="Unassembled WGS sequence"/>
</dbReference>
<sequence length="197" mass="22175">MGKIYESAERTLIWLGALPRRLIVFMEVVGGIFDGLMSLSSFFKICPSRECGISRLGESLDAMDKYILAHPEEGIIQCEQFLFSTLRLMLSESYLGKSLDSAGDTLSAAPAIIFDGYPLLHLVPLGAFSFIISQLDIDRNILRQSRVRLVHEFMSWNLQDLPSLYGSRTARSRQKLPLSTVVGRWVDGGCKDRRDRI</sequence>
<gene>
    <name evidence="1" type="ORF">BU23DRAFT_637599</name>
</gene>
<keyword evidence="2" id="KW-1185">Reference proteome</keyword>
<proteinExistence type="predicted"/>
<name>A0A6A5VT80_9PLEO</name>
<protein>
    <submittedName>
        <fullName evidence="1">Uncharacterized protein</fullName>
    </submittedName>
</protein>
<organism evidence="1 2">
    <name type="scientific">Bimuria novae-zelandiae CBS 107.79</name>
    <dbReference type="NCBI Taxonomy" id="1447943"/>
    <lineage>
        <taxon>Eukaryota</taxon>
        <taxon>Fungi</taxon>
        <taxon>Dikarya</taxon>
        <taxon>Ascomycota</taxon>
        <taxon>Pezizomycotina</taxon>
        <taxon>Dothideomycetes</taxon>
        <taxon>Pleosporomycetidae</taxon>
        <taxon>Pleosporales</taxon>
        <taxon>Massarineae</taxon>
        <taxon>Didymosphaeriaceae</taxon>
        <taxon>Bimuria</taxon>
    </lineage>
</organism>
<dbReference type="EMBL" id="ML976657">
    <property type="protein sequence ID" value="KAF1979948.1"/>
    <property type="molecule type" value="Genomic_DNA"/>
</dbReference>
<evidence type="ECO:0000313" key="1">
    <source>
        <dbReference type="EMBL" id="KAF1979948.1"/>
    </source>
</evidence>
<reference evidence="1" key="1">
    <citation type="journal article" date="2020" name="Stud. Mycol.">
        <title>101 Dothideomycetes genomes: a test case for predicting lifestyles and emergence of pathogens.</title>
        <authorList>
            <person name="Haridas S."/>
            <person name="Albert R."/>
            <person name="Binder M."/>
            <person name="Bloem J."/>
            <person name="Labutti K."/>
            <person name="Salamov A."/>
            <person name="Andreopoulos B."/>
            <person name="Baker S."/>
            <person name="Barry K."/>
            <person name="Bills G."/>
            <person name="Bluhm B."/>
            <person name="Cannon C."/>
            <person name="Castanera R."/>
            <person name="Culley D."/>
            <person name="Daum C."/>
            <person name="Ezra D."/>
            <person name="Gonzalez J."/>
            <person name="Henrissat B."/>
            <person name="Kuo A."/>
            <person name="Liang C."/>
            <person name="Lipzen A."/>
            <person name="Lutzoni F."/>
            <person name="Magnuson J."/>
            <person name="Mondo S."/>
            <person name="Nolan M."/>
            <person name="Ohm R."/>
            <person name="Pangilinan J."/>
            <person name="Park H.-J."/>
            <person name="Ramirez L."/>
            <person name="Alfaro M."/>
            <person name="Sun H."/>
            <person name="Tritt A."/>
            <person name="Yoshinaga Y."/>
            <person name="Zwiers L.-H."/>
            <person name="Turgeon B."/>
            <person name="Goodwin S."/>
            <person name="Spatafora J."/>
            <person name="Crous P."/>
            <person name="Grigoriev I."/>
        </authorList>
    </citation>
    <scope>NUCLEOTIDE SEQUENCE</scope>
    <source>
        <strain evidence="1">CBS 107.79</strain>
    </source>
</reference>
<accession>A0A6A5VT80</accession>
<dbReference type="AlphaFoldDB" id="A0A6A5VT80"/>
<evidence type="ECO:0000313" key="2">
    <source>
        <dbReference type="Proteomes" id="UP000800036"/>
    </source>
</evidence>